<dbReference type="AlphaFoldDB" id="A0A381V7E4"/>
<name>A0A381V7E4_9ZZZZ</name>
<sequence>MTPRYWISILICLLLTIQFAFSGTTGKLSGKVTSKETGEPLI</sequence>
<evidence type="ECO:0000313" key="1">
    <source>
        <dbReference type="EMBL" id="SVA35607.1"/>
    </source>
</evidence>
<feature type="non-terminal residue" evidence="1">
    <location>
        <position position="42"/>
    </location>
</feature>
<reference evidence="1" key="1">
    <citation type="submission" date="2018-05" db="EMBL/GenBank/DDBJ databases">
        <authorList>
            <person name="Lanie J.A."/>
            <person name="Ng W.-L."/>
            <person name="Kazmierczak K.M."/>
            <person name="Andrzejewski T.M."/>
            <person name="Davidsen T.M."/>
            <person name="Wayne K.J."/>
            <person name="Tettelin H."/>
            <person name="Glass J.I."/>
            <person name="Rusch D."/>
            <person name="Podicherti R."/>
            <person name="Tsui H.-C.T."/>
            <person name="Winkler M.E."/>
        </authorList>
    </citation>
    <scope>NUCLEOTIDE SEQUENCE</scope>
</reference>
<proteinExistence type="predicted"/>
<gene>
    <name evidence="1" type="ORF">METZ01_LOCUS88461</name>
</gene>
<protein>
    <submittedName>
        <fullName evidence="1">Uncharacterized protein</fullName>
    </submittedName>
</protein>
<accession>A0A381V7E4</accession>
<dbReference type="EMBL" id="UINC01007905">
    <property type="protein sequence ID" value="SVA35607.1"/>
    <property type="molecule type" value="Genomic_DNA"/>
</dbReference>
<organism evidence="1">
    <name type="scientific">marine metagenome</name>
    <dbReference type="NCBI Taxonomy" id="408172"/>
    <lineage>
        <taxon>unclassified sequences</taxon>
        <taxon>metagenomes</taxon>
        <taxon>ecological metagenomes</taxon>
    </lineage>
</organism>